<accession>A0A974CNL2</accession>
<protein>
    <submittedName>
        <fullName evidence="4">Uncharacterized protein</fullName>
    </submittedName>
</protein>
<evidence type="ECO:0000313" key="5">
    <source>
        <dbReference type="Proteomes" id="UP000694892"/>
    </source>
</evidence>
<keyword evidence="2" id="KW-0472">Membrane</keyword>
<evidence type="ECO:0000313" key="4">
    <source>
        <dbReference type="EMBL" id="OCT76765.1"/>
    </source>
</evidence>
<feature type="transmembrane region" description="Helical" evidence="2">
    <location>
        <begin position="75"/>
        <end position="96"/>
    </location>
</feature>
<keyword evidence="2" id="KW-1133">Transmembrane helix</keyword>
<reference evidence="5" key="1">
    <citation type="journal article" date="2016" name="Nature">
        <title>Genome evolution in the allotetraploid frog Xenopus laevis.</title>
        <authorList>
            <person name="Session A.M."/>
            <person name="Uno Y."/>
            <person name="Kwon T."/>
            <person name="Chapman J.A."/>
            <person name="Toyoda A."/>
            <person name="Takahashi S."/>
            <person name="Fukui A."/>
            <person name="Hikosaka A."/>
            <person name="Suzuki A."/>
            <person name="Kondo M."/>
            <person name="van Heeringen S.J."/>
            <person name="Quigley I."/>
            <person name="Heinz S."/>
            <person name="Ogino H."/>
            <person name="Ochi H."/>
            <person name="Hellsten U."/>
            <person name="Lyons J.B."/>
            <person name="Simakov O."/>
            <person name="Putnam N."/>
            <person name="Stites J."/>
            <person name="Kuroki Y."/>
            <person name="Tanaka T."/>
            <person name="Michiue T."/>
            <person name="Watanabe M."/>
            <person name="Bogdanovic O."/>
            <person name="Lister R."/>
            <person name="Georgiou G."/>
            <person name="Paranjpe S.S."/>
            <person name="van Kruijsbergen I."/>
            <person name="Shu S."/>
            <person name="Carlson J."/>
            <person name="Kinoshita T."/>
            <person name="Ohta Y."/>
            <person name="Mawaribuchi S."/>
            <person name="Jenkins J."/>
            <person name="Grimwood J."/>
            <person name="Schmutz J."/>
            <person name="Mitros T."/>
            <person name="Mozaffari S.V."/>
            <person name="Suzuki Y."/>
            <person name="Haramoto Y."/>
            <person name="Yamamoto T.S."/>
            <person name="Takagi C."/>
            <person name="Heald R."/>
            <person name="Miller K."/>
            <person name="Haudenschild C."/>
            <person name="Kitzman J."/>
            <person name="Nakayama T."/>
            <person name="Izutsu Y."/>
            <person name="Robert J."/>
            <person name="Fortriede J."/>
            <person name="Burns K."/>
            <person name="Lotay V."/>
            <person name="Karimi K."/>
            <person name="Yasuoka Y."/>
            <person name="Dichmann D.S."/>
            <person name="Flajnik M.F."/>
            <person name="Houston D.W."/>
            <person name="Shendure J."/>
            <person name="DuPasquier L."/>
            <person name="Vize P.D."/>
            <person name="Zorn A.M."/>
            <person name="Ito M."/>
            <person name="Marcotte E.M."/>
            <person name="Wallingford J.B."/>
            <person name="Ito Y."/>
            <person name="Asashima M."/>
            <person name="Ueno N."/>
            <person name="Matsuda Y."/>
            <person name="Veenstra G.J."/>
            <person name="Fujiyama A."/>
            <person name="Harland R.M."/>
            <person name="Taira M."/>
            <person name="Rokhsar D.S."/>
        </authorList>
    </citation>
    <scope>NUCLEOTIDE SEQUENCE [LARGE SCALE GENOMIC DNA]</scope>
    <source>
        <strain evidence="5">J</strain>
    </source>
</reference>
<organism evidence="4 5">
    <name type="scientific">Xenopus laevis</name>
    <name type="common">African clawed frog</name>
    <dbReference type="NCBI Taxonomy" id="8355"/>
    <lineage>
        <taxon>Eukaryota</taxon>
        <taxon>Metazoa</taxon>
        <taxon>Chordata</taxon>
        <taxon>Craniata</taxon>
        <taxon>Vertebrata</taxon>
        <taxon>Euteleostomi</taxon>
        <taxon>Amphibia</taxon>
        <taxon>Batrachia</taxon>
        <taxon>Anura</taxon>
        <taxon>Pipoidea</taxon>
        <taxon>Pipidae</taxon>
        <taxon>Xenopodinae</taxon>
        <taxon>Xenopus</taxon>
        <taxon>Xenopus</taxon>
    </lineage>
</organism>
<keyword evidence="2" id="KW-0812">Transmembrane</keyword>
<keyword evidence="3" id="KW-0732">Signal</keyword>
<feature type="signal peptide" evidence="3">
    <location>
        <begin position="1"/>
        <end position="26"/>
    </location>
</feature>
<proteinExistence type="predicted"/>
<dbReference type="AlphaFoldDB" id="A0A974CNL2"/>
<feature type="region of interest" description="Disordered" evidence="1">
    <location>
        <begin position="116"/>
        <end position="147"/>
    </location>
</feature>
<dbReference type="EMBL" id="CM004476">
    <property type="protein sequence ID" value="OCT76765.1"/>
    <property type="molecule type" value="Genomic_DNA"/>
</dbReference>
<evidence type="ECO:0000256" key="2">
    <source>
        <dbReference type="SAM" id="Phobius"/>
    </source>
</evidence>
<sequence>MFSSHLKLWLFLGMSIIWLLSTPVRSQEYKDYEQPEPVKVPVTAIAETADVLDKVTQAHGVHKTTIQPVLSKEDIYIIIIVALLALIVALSVGWCLHCRYMLAAENYKIGRTQDIDVEKGPEVPPAEMSQKRDPTESNKILSEEEGK</sequence>
<dbReference type="Proteomes" id="UP000694892">
    <property type="component" value="Chromosome 6L"/>
</dbReference>
<feature type="compositionally biased region" description="Basic and acidic residues" evidence="1">
    <location>
        <begin position="129"/>
        <end position="147"/>
    </location>
</feature>
<evidence type="ECO:0000256" key="1">
    <source>
        <dbReference type="SAM" id="MobiDB-lite"/>
    </source>
</evidence>
<gene>
    <name evidence="4" type="ORF">XELAEV_18031968mg</name>
</gene>
<feature type="chain" id="PRO_5036848655" evidence="3">
    <location>
        <begin position="27"/>
        <end position="147"/>
    </location>
</feature>
<dbReference type="OMA" id="YVEYKEP"/>
<evidence type="ECO:0000256" key="3">
    <source>
        <dbReference type="SAM" id="SignalP"/>
    </source>
</evidence>
<name>A0A974CNL2_XENLA</name>